<reference evidence="2 3" key="1">
    <citation type="journal article" date="2021" name="Int. J. Syst. Evol. Microbiol.">
        <title>Reticulibacter mediterranei gen. nov., sp. nov., within the new family Reticulibacteraceae fam. nov., and Ktedonospora formicarum gen. nov., sp. nov., Ktedonobacter robiniae sp. nov., Dictyobacter formicarum sp. nov. and Dictyobacter arantiisoli sp. nov., belonging to the class Ktedonobacteria.</title>
        <authorList>
            <person name="Yabe S."/>
            <person name="Zheng Y."/>
            <person name="Wang C.M."/>
            <person name="Sakai Y."/>
            <person name="Abe K."/>
            <person name="Yokota A."/>
            <person name="Donadio S."/>
            <person name="Cavaletti L."/>
            <person name="Monciardini P."/>
        </authorList>
    </citation>
    <scope>NUCLEOTIDE SEQUENCE [LARGE SCALE GENOMIC DNA]</scope>
    <source>
        <strain evidence="2 3">SOSP1-30</strain>
    </source>
</reference>
<comment type="caution">
    <text evidence="2">The sequence shown here is derived from an EMBL/GenBank/DDBJ whole genome shotgun (WGS) entry which is preliminary data.</text>
</comment>
<evidence type="ECO:0000313" key="2">
    <source>
        <dbReference type="EMBL" id="GHO55381.1"/>
    </source>
</evidence>
<dbReference type="PANTHER" id="PTHR12110">
    <property type="entry name" value="HYDROXYPYRUVATE ISOMERASE"/>
    <property type="match status" value="1"/>
</dbReference>
<sequence length="264" mass="29646">MRFGICASMREVAALKTIPFDYLEESVQRFLVPEAPREVFLEQLQFARTLPVPVETANVFLPGDLALIATPARPVDRSRIERYVQTALQRAAEAGIRLIVFGSGGARACPEGYAHNEALSQLGVYLERWNIWASRYGVELVLEPLRYEESNIFNTVSETGAFVASLNASHVRLLADTYHMACNDEAPETLIPVARNLAHVHVAEHTGRSAPGRHGEDLRPYFRVLHQAGYDHRISIECNWDDFAVQVAPAFEALHEQWEGSIHR</sequence>
<dbReference type="Proteomes" id="UP000654345">
    <property type="component" value="Unassembled WGS sequence"/>
</dbReference>
<dbReference type="SUPFAM" id="SSF51658">
    <property type="entry name" value="Xylose isomerase-like"/>
    <property type="match status" value="1"/>
</dbReference>
<evidence type="ECO:0000313" key="3">
    <source>
        <dbReference type="Proteomes" id="UP000654345"/>
    </source>
</evidence>
<dbReference type="InterPro" id="IPR036237">
    <property type="entry name" value="Xyl_isomerase-like_sf"/>
</dbReference>
<gene>
    <name evidence="2" type="ORF">KSB_38560</name>
</gene>
<dbReference type="Gene3D" id="3.20.20.150">
    <property type="entry name" value="Divalent-metal-dependent TIM barrel enzymes"/>
    <property type="match status" value="1"/>
</dbReference>
<proteinExistence type="predicted"/>
<name>A0ABQ3URR2_9CHLR</name>
<evidence type="ECO:0000259" key="1">
    <source>
        <dbReference type="Pfam" id="PF01261"/>
    </source>
</evidence>
<dbReference type="EMBL" id="BNJG01000001">
    <property type="protein sequence ID" value="GHO55381.1"/>
    <property type="molecule type" value="Genomic_DNA"/>
</dbReference>
<dbReference type="Pfam" id="PF01261">
    <property type="entry name" value="AP_endonuc_2"/>
    <property type="match status" value="1"/>
</dbReference>
<dbReference type="InterPro" id="IPR050312">
    <property type="entry name" value="IolE/XylAMocC-like"/>
</dbReference>
<dbReference type="InterPro" id="IPR013022">
    <property type="entry name" value="Xyl_isomerase-like_TIM-brl"/>
</dbReference>
<protein>
    <recommendedName>
        <fullName evidence="1">Xylose isomerase-like TIM barrel domain-containing protein</fullName>
    </recommendedName>
</protein>
<accession>A0ABQ3URR2</accession>
<feature type="domain" description="Xylose isomerase-like TIM barrel" evidence="1">
    <location>
        <begin position="13"/>
        <end position="246"/>
    </location>
</feature>
<organism evidence="2 3">
    <name type="scientific">Ktedonobacter robiniae</name>
    <dbReference type="NCBI Taxonomy" id="2778365"/>
    <lineage>
        <taxon>Bacteria</taxon>
        <taxon>Bacillati</taxon>
        <taxon>Chloroflexota</taxon>
        <taxon>Ktedonobacteria</taxon>
        <taxon>Ktedonobacterales</taxon>
        <taxon>Ktedonobacteraceae</taxon>
        <taxon>Ktedonobacter</taxon>
    </lineage>
</organism>
<dbReference type="RefSeq" id="WP_201371972.1">
    <property type="nucleotide sequence ID" value="NZ_BNJG01000001.1"/>
</dbReference>
<keyword evidence="3" id="KW-1185">Reference proteome</keyword>